<proteinExistence type="predicted"/>
<evidence type="ECO:0000313" key="2">
    <source>
        <dbReference type="Proteomes" id="UP000191342"/>
    </source>
</evidence>
<dbReference type="AlphaFoldDB" id="A0A1V6TIL3"/>
<gene>
    <name evidence="1" type="ORF">PENFLA_c008G08428</name>
</gene>
<evidence type="ECO:0000313" key="1">
    <source>
        <dbReference type="EMBL" id="OQE25854.1"/>
    </source>
</evidence>
<comment type="caution">
    <text evidence="1">The sequence shown here is derived from an EMBL/GenBank/DDBJ whole genome shotgun (WGS) entry which is preliminary data.</text>
</comment>
<sequence>MAERIDAASITGFRGSFVQLQDSFRGCETLLAAG</sequence>
<dbReference type="EMBL" id="MLQL01000008">
    <property type="protein sequence ID" value="OQE25854.1"/>
    <property type="molecule type" value="Genomic_DNA"/>
</dbReference>
<organism evidence="1 2">
    <name type="scientific">Penicillium flavigenum</name>
    <dbReference type="NCBI Taxonomy" id="254877"/>
    <lineage>
        <taxon>Eukaryota</taxon>
        <taxon>Fungi</taxon>
        <taxon>Dikarya</taxon>
        <taxon>Ascomycota</taxon>
        <taxon>Pezizomycotina</taxon>
        <taxon>Eurotiomycetes</taxon>
        <taxon>Eurotiomycetidae</taxon>
        <taxon>Eurotiales</taxon>
        <taxon>Aspergillaceae</taxon>
        <taxon>Penicillium</taxon>
    </lineage>
</organism>
<keyword evidence="2" id="KW-1185">Reference proteome</keyword>
<protein>
    <submittedName>
        <fullName evidence="1">Uncharacterized protein</fullName>
    </submittedName>
</protein>
<reference evidence="2" key="1">
    <citation type="journal article" date="2017" name="Nat. Microbiol.">
        <title>Global analysis of biosynthetic gene clusters reveals vast potential of secondary metabolite production in Penicillium species.</title>
        <authorList>
            <person name="Nielsen J.C."/>
            <person name="Grijseels S."/>
            <person name="Prigent S."/>
            <person name="Ji B."/>
            <person name="Dainat J."/>
            <person name="Nielsen K.F."/>
            <person name="Frisvad J.C."/>
            <person name="Workman M."/>
            <person name="Nielsen J."/>
        </authorList>
    </citation>
    <scope>NUCLEOTIDE SEQUENCE [LARGE SCALE GENOMIC DNA]</scope>
    <source>
        <strain evidence="2">IBT 14082</strain>
    </source>
</reference>
<feature type="non-terminal residue" evidence="1">
    <location>
        <position position="34"/>
    </location>
</feature>
<dbReference type="Proteomes" id="UP000191342">
    <property type="component" value="Unassembled WGS sequence"/>
</dbReference>
<accession>A0A1V6TIL3</accession>
<name>A0A1V6TIL3_9EURO</name>